<dbReference type="CDD" id="cd06223">
    <property type="entry name" value="PRTases_typeI"/>
    <property type="match status" value="1"/>
</dbReference>
<comment type="caution">
    <text evidence="14">The sequence shown here is derived from an EMBL/GenBank/DDBJ whole genome shotgun (WGS) entry which is preliminary data.</text>
</comment>
<dbReference type="FunFam" id="3.40.50.2020:FF:000004">
    <property type="entry name" value="Adenine phosphoribosyltransferase"/>
    <property type="match status" value="1"/>
</dbReference>
<keyword evidence="10 12" id="KW-0808">Transferase</keyword>
<organism evidence="14 15">
    <name type="scientific">Parablautia muri</name>
    <dbReference type="NCBI Taxonomy" id="2320879"/>
    <lineage>
        <taxon>Bacteria</taxon>
        <taxon>Bacillati</taxon>
        <taxon>Bacillota</taxon>
        <taxon>Clostridia</taxon>
        <taxon>Lachnospirales</taxon>
        <taxon>Lachnospiraceae</taxon>
        <taxon>Parablautia</taxon>
    </lineage>
</organism>
<comment type="similarity">
    <text evidence="5 12">Belongs to the purine/pyrimidine phosphoribosyltransferase family.</text>
</comment>
<dbReference type="SUPFAM" id="SSF53271">
    <property type="entry name" value="PRTase-like"/>
    <property type="match status" value="1"/>
</dbReference>
<accession>A0A9X5GTT2</accession>
<dbReference type="PANTHER" id="PTHR32315:SF3">
    <property type="entry name" value="ADENINE PHOSPHORIBOSYLTRANSFERASE"/>
    <property type="match status" value="1"/>
</dbReference>
<dbReference type="InterPro" id="IPR029057">
    <property type="entry name" value="PRTase-like"/>
</dbReference>
<evidence type="ECO:0000256" key="9">
    <source>
        <dbReference type="ARBA" id="ARBA00022676"/>
    </source>
</evidence>
<dbReference type="GO" id="GO:0005737">
    <property type="term" value="C:cytoplasm"/>
    <property type="evidence" value="ECO:0007669"/>
    <property type="project" value="UniProtKB-SubCell"/>
</dbReference>
<evidence type="ECO:0000256" key="2">
    <source>
        <dbReference type="ARBA" id="ARBA00003968"/>
    </source>
</evidence>
<dbReference type="GO" id="GO:0016208">
    <property type="term" value="F:AMP binding"/>
    <property type="evidence" value="ECO:0007669"/>
    <property type="project" value="TreeGrafter"/>
</dbReference>
<dbReference type="GO" id="GO:0003999">
    <property type="term" value="F:adenine phosphoribosyltransferase activity"/>
    <property type="evidence" value="ECO:0007669"/>
    <property type="project" value="UniProtKB-UniRule"/>
</dbReference>
<proteinExistence type="inferred from homology"/>
<dbReference type="GO" id="GO:0002055">
    <property type="term" value="F:adenine binding"/>
    <property type="evidence" value="ECO:0007669"/>
    <property type="project" value="TreeGrafter"/>
</dbReference>
<dbReference type="GO" id="GO:0006168">
    <property type="term" value="P:adenine salvage"/>
    <property type="evidence" value="ECO:0007669"/>
    <property type="project" value="InterPro"/>
</dbReference>
<dbReference type="NCBIfam" id="TIGR01090">
    <property type="entry name" value="apt"/>
    <property type="match status" value="1"/>
</dbReference>
<gene>
    <name evidence="12" type="primary">apt</name>
    <name evidence="14" type="ORF">D5281_16305</name>
</gene>
<evidence type="ECO:0000256" key="10">
    <source>
        <dbReference type="ARBA" id="ARBA00022679"/>
    </source>
</evidence>
<name>A0A9X5GTT2_9FIRM</name>
<feature type="domain" description="Phosphoribosyltransferase" evidence="13">
    <location>
        <begin position="37"/>
        <end position="165"/>
    </location>
</feature>
<dbReference type="InterPro" id="IPR050054">
    <property type="entry name" value="UPRTase/APRTase"/>
</dbReference>
<dbReference type="HAMAP" id="MF_00004">
    <property type="entry name" value="Aden_phosphoribosyltr"/>
    <property type="match status" value="1"/>
</dbReference>
<keyword evidence="8 12" id="KW-0963">Cytoplasm</keyword>
<dbReference type="Gene3D" id="3.40.50.2020">
    <property type="match status" value="1"/>
</dbReference>
<evidence type="ECO:0000256" key="5">
    <source>
        <dbReference type="ARBA" id="ARBA00008391"/>
    </source>
</evidence>
<dbReference type="Proteomes" id="UP001154420">
    <property type="component" value="Unassembled WGS sequence"/>
</dbReference>
<dbReference type="EC" id="2.4.2.7" evidence="7 12"/>
<dbReference type="AlphaFoldDB" id="A0A9X5GTT2"/>
<comment type="catalytic activity">
    <reaction evidence="1 12">
        <text>AMP + diphosphate = 5-phospho-alpha-D-ribose 1-diphosphate + adenine</text>
        <dbReference type="Rhea" id="RHEA:16609"/>
        <dbReference type="ChEBI" id="CHEBI:16708"/>
        <dbReference type="ChEBI" id="CHEBI:33019"/>
        <dbReference type="ChEBI" id="CHEBI:58017"/>
        <dbReference type="ChEBI" id="CHEBI:456215"/>
        <dbReference type="EC" id="2.4.2.7"/>
    </reaction>
</comment>
<dbReference type="GO" id="GO:0006166">
    <property type="term" value="P:purine ribonucleoside salvage"/>
    <property type="evidence" value="ECO:0007669"/>
    <property type="project" value="UniProtKB-UniRule"/>
</dbReference>
<evidence type="ECO:0000256" key="7">
    <source>
        <dbReference type="ARBA" id="ARBA00011893"/>
    </source>
</evidence>
<dbReference type="NCBIfam" id="NF002634">
    <property type="entry name" value="PRK02304.1-3"/>
    <property type="match status" value="1"/>
</dbReference>
<dbReference type="OrthoDB" id="9803963at2"/>
<dbReference type="Pfam" id="PF00156">
    <property type="entry name" value="Pribosyltran"/>
    <property type="match status" value="1"/>
</dbReference>
<evidence type="ECO:0000313" key="14">
    <source>
        <dbReference type="EMBL" id="NBJ94105.1"/>
    </source>
</evidence>
<dbReference type="GO" id="GO:0044209">
    <property type="term" value="P:AMP salvage"/>
    <property type="evidence" value="ECO:0007669"/>
    <property type="project" value="UniProtKB-UniRule"/>
</dbReference>
<evidence type="ECO:0000256" key="11">
    <source>
        <dbReference type="ARBA" id="ARBA00022726"/>
    </source>
</evidence>
<reference evidence="14" key="1">
    <citation type="submission" date="2018-09" db="EMBL/GenBank/DDBJ databases">
        <title>Murine metabolic-syndrome-specific gut microbial biobank.</title>
        <authorList>
            <person name="Liu C."/>
        </authorList>
    </citation>
    <scope>NUCLEOTIDE SEQUENCE</scope>
    <source>
        <strain evidence="14">D42-62</strain>
    </source>
</reference>
<evidence type="ECO:0000313" key="15">
    <source>
        <dbReference type="Proteomes" id="UP001154420"/>
    </source>
</evidence>
<sequence>MKKLEEYVQSIPDFPEEGIIFRDVTSVLQDPDGLALAIDSMKEKLTGIDFDIIAGTESRGFIFGVPVAYALHKAFVPIRKKGKLPRETISESYDLEYGSAVIEIHRDAIKPGDRVVLIDDLIATGGTIKASIRMIEALGGSVEKIVFLMELAGLKGREQLKGYDVESVIIYEGK</sequence>
<evidence type="ECO:0000256" key="4">
    <source>
        <dbReference type="ARBA" id="ARBA00004659"/>
    </source>
</evidence>
<dbReference type="NCBIfam" id="NF002636">
    <property type="entry name" value="PRK02304.1-5"/>
    <property type="match status" value="1"/>
</dbReference>
<dbReference type="PANTHER" id="PTHR32315">
    <property type="entry name" value="ADENINE PHOSPHORIBOSYLTRANSFERASE"/>
    <property type="match status" value="1"/>
</dbReference>
<dbReference type="RefSeq" id="WP_160561145.1">
    <property type="nucleotide sequence ID" value="NZ_QZDT01000030.1"/>
</dbReference>
<comment type="pathway">
    <text evidence="4 12">Purine metabolism; AMP biosynthesis via salvage pathway; AMP from adenine: step 1/1.</text>
</comment>
<comment type="function">
    <text evidence="2 12">Catalyzes a salvage reaction resulting in the formation of AMP, that is energically less costly than de novo synthesis.</text>
</comment>
<dbReference type="InterPro" id="IPR005764">
    <property type="entry name" value="Ade_phspho_trans"/>
</dbReference>
<evidence type="ECO:0000256" key="6">
    <source>
        <dbReference type="ARBA" id="ARBA00011738"/>
    </source>
</evidence>
<evidence type="ECO:0000259" key="13">
    <source>
        <dbReference type="Pfam" id="PF00156"/>
    </source>
</evidence>
<dbReference type="NCBIfam" id="NF002633">
    <property type="entry name" value="PRK02304.1-2"/>
    <property type="match status" value="1"/>
</dbReference>
<protein>
    <recommendedName>
        <fullName evidence="7 12">Adenine phosphoribosyltransferase</fullName>
        <shortName evidence="12">APRT</shortName>
        <ecNumber evidence="7 12">2.4.2.7</ecNumber>
    </recommendedName>
</protein>
<evidence type="ECO:0000256" key="12">
    <source>
        <dbReference type="HAMAP-Rule" id="MF_00004"/>
    </source>
</evidence>
<keyword evidence="15" id="KW-1185">Reference proteome</keyword>
<dbReference type="InterPro" id="IPR000836">
    <property type="entry name" value="PRTase_dom"/>
</dbReference>
<evidence type="ECO:0000256" key="3">
    <source>
        <dbReference type="ARBA" id="ARBA00004496"/>
    </source>
</evidence>
<comment type="subunit">
    <text evidence="6 12">Homodimer.</text>
</comment>
<keyword evidence="9 12" id="KW-0328">Glycosyltransferase</keyword>
<keyword evidence="11 12" id="KW-0660">Purine salvage</keyword>
<evidence type="ECO:0000256" key="1">
    <source>
        <dbReference type="ARBA" id="ARBA00000868"/>
    </source>
</evidence>
<comment type="subcellular location">
    <subcellularLocation>
        <location evidence="3 12">Cytoplasm</location>
    </subcellularLocation>
</comment>
<dbReference type="EMBL" id="QZDT01000030">
    <property type="protein sequence ID" value="NBJ94105.1"/>
    <property type="molecule type" value="Genomic_DNA"/>
</dbReference>
<evidence type="ECO:0000256" key="8">
    <source>
        <dbReference type="ARBA" id="ARBA00022490"/>
    </source>
</evidence>